<dbReference type="STRING" id="1414854.GQ61_05045"/>
<sequence length="194" mass="21850">MNQETLNHAHHLQEHGYVCIESNHTPLSINEWQKLIDLTDYSALCYKAVVTGDSGDQHTLKGEAILREGEAEATHPKILSLAFSHKIQDFLKQITNLNSPAISRCQVHLMEQGSVIGWHVDSDYSKDYKYAVILCLSDDYTGGEFALKSKEVLKTIKPKKMSFLITDCYLPHAVNQVISGKRTTLVYFLKAAEL</sequence>
<dbReference type="Proteomes" id="UP000237351">
    <property type="component" value="Chromosome"/>
</dbReference>
<dbReference type="InterPro" id="IPR044862">
    <property type="entry name" value="Pro_4_hyd_alph_FE2OG_OXY"/>
</dbReference>
<evidence type="ECO:0000313" key="3">
    <source>
        <dbReference type="Proteomes" id="UP000237351"/>
    </source>
</evidence>
<keyword evidence="3" id="KW-1185">Reference proteome</keyword>
<dbReference type="RefSeq" id="WP_085784247.1">
    <property type="nucleotide sequence ID" value="NZ_CP008743.1"/>
</dbReference>
<gene>
    <name evidence="2" type="ORF">GQ61_05045</name>
</gene>
<dbReference type="Gene3D" id="2.60.120.620">
    <property type="entry name" value="q2cbj1_9rhob like domain"/>
    <property type="match status" value="1"/>
</dbReference>
<name>A0A1W6N4I3_9PROT</name>
<dbReference type="EMBL" id="CP008743">
    <property type="protein sequence ID" value="ARN84765.1"/>
    <property type="molecule type" value="Genomic_DNA"/>
</dbReference>
<protein>
    <recommendedName>
        <fullName evidence="1">Prolyl 4-hydroxylase alpha subunit Fe(2+) 2OG dioxygenase domain-containing protein</fullName>
    </recommendedName>
</protein>
<reference evidence="2 3" key="1">
    <citation type="submission" date="2014-06" db="EMBL/GenBank/DDBJ databases">
        <title>The genome of the endonuclear symbiont Nucleicultrix amoebiphila.</title>
        <authorList>
            <person name="Schulz F."/>
            <person name="Horn M."/>
        </authorList>
    </citation>
    <scope>NUCLEOTIDE SEQUENCE [LARGE SCALE GENOMIC DNA]</scope>
    <source>
        <strain evidence="2 3">FS5</strain>
    </source>
</reference>
<feature type="domain" description="Prolyl 4-hydroxylase alpha subunit Fe(2+) 2OG dioxygenase" evidence="1">
    <location>
        <begin position="105"/>
        <end position="189"/>
    </location>
</feature>
<evidence type="ECO:0000313" key="2">
    <source>
        <dbReference type="EMBL" id="ARN84765.1"/>
    </source>
</evidence>
<dbReference type="Pfam" id="PF13640">
    <property type="entry name" value="2OG-FeII_Oxy_3"/>
    <property type="match status" value="1"/>
</dbReference>
<dbReference type="SUPFAM" id="SSF51197">
    <property type="entry name" value="Clavaminate synthase-like"/>
    <property type="match status" value="1"/>
</dbReference>
<dbReference type="OrthoDB" id="255432at2"/>
<proteinExistence type="predicted"/>
<evidence type="ECO:0000259" key="1">
    <source>
        <dbReference type="Pfam" id="PF13640"/>
    </source>
</evidence>
<dbReference type="AlphaFoldDB" id="A0A1W6N4I3"/>
<accession>A0A1W6N4I3</accession>
<organism evidence="2 3">
    <name type="scientific">Candidatus Nucleicultrix amoebiphila FS5</name>
    <dbReference type="NCBI Taxonomy" id="1414854"/>
    <lineage>
        <taxon>Bacteria</taxon>
        <taxon>Pseudomonadati</taxon>
        <taxon>Pseudomonadota</taxon>
        <taxon>Alphaproteobacteria</taxon>
        <taxon>Holosporales</taxon>
        <taxon>Candidatus Nucleicultricaceae</taxon>
        <taxon>Candidatus Nucleicultrix</taxon>
    </lineage>
</organism>
<dbReference type="KEGG" id="naf:GQ61_05045"/>